<feature type="compositionally biased region" description="Basic and acidic residues" evidence="1">
    <location>
        <begin position="35"/>
        <end position="49"/>
    </location>
</feature>
<keyword evidence="3" id="KW-1185">Reference proteome</keyword>
<accession>A0AAW2ZN76</accession>
<feature type="compositionally biased region" description="Low complexity" evidence="1">
    <location>
        <begin position="62"/>
        <end position="72"/>
    </location>
</feature>
<evidence type="ECO:0000313" key="3">
    <source>
        <dbReference type="Proteomes" id="UP001431209"/>
    </source>
</evidence>
<sequence length="141" mass="16158">MLSNARRSTYIRLFSTFVPRLNNKREGDGNSVKSTSHEFERDADPDQVRRGKLSKNGGAHIQSSAEQSAASQHTPQHDNDLKNTHRHQRSQIDYKDGRSRQEHEDAKKEAYNMSEKHNPHPEGVHVVKDDVKGNFKKTNKD</sequence>
<feature type="compositionally biased region" description="Basic and acidic residues" evidence="1">
    <location>
        <begin position="90"/>
        <end position="141"/>
    </location>
</feature>
<protein>
    <submittedName>
        <fullName evidence="2">Uncharacterized protein</fullName>
    </submittedName>
</protein>
<dbReference type="EMBL" id="JAOPGA020001727">
    <property type="protein sequence ID" value="KAL0490869.1"/>
    <property type="molecule type" value="Genomic_DNA"/>
</dbReference>
<evidence type="ECO:0000313" key="2">
    <source>
        <dbReference type="EMBL" id="KAL0490869.1"/>
    </source>
</evidence>
<evidence type="ECO:0000256" key="1">
    <source>
        <dbReference type="SAM" id="MobiDB-lite"/>
    </source>
</evidence>
<proteinExistence type="predicted"/>
<organism evidence="2 3">
    <name type="scientific">Acrasis kona</name>
    <dbReference type="NCBI Taxonomy" id="1008807"/>
    <lineage>
        <taxon>Eukaryota</taxon>
        <taxon>Discoba</taxon>
        <taxon>Heterolobosea</taxon>
        <taxon>Tetramitia</taxon>
        <taxon>Eutetramitia</taxon>
        <taxon>Acrasidae</taxon>
        <taxon>Acrasis</taxon>
    </lineage>
</organism>
<gene>
    <name evidence="2" type="ORF">AKO1_002594</name>
</gene>
<comment type="caution">
    <text evidence="2">The sequence shown here is derived from an EMBL/GenBank/DDBJ whole genome shotgun (WGS) entry which is preliminary data.</text>
</comment>
<name>A0AAW2ZN76_9EUKA</name>
<feature type="region of interest" description="Disordered" evidence="1">
    <location>
        <begin position="21"/>
        <end position="141"/>
    </location>
</feature>
<reference evidence="2 3" key="1">
    <citation type="submission" date="2024-03" db="EMBL/GenBank/DDBJ databases">
        <title>The Acrasis kona genome and developmental transcriptomes reveal deep origins of eukaryotic multicellular pathways.</title>
        <authorList>
            <person name="Sheikh S."/>
            <person name="Fu C.-J."/>
            <person name="Brown M.W."/>
            <person name="Baldauf S.L."/>
        </authorList>
    </citation>
    <scope>NUCLEOTIDE SEQUENCE [LARGE SCALE GENOMIC DNA]</scope>
    <source>
        <strain evidence="2 3">ATCC MYA-3509</strain>
    </source>
</reference>
<dbReference type="Proteomes" id="UP001431209">
    <property type="component" value="Unassembled WGS sequence"/>
</dbReference>
<dbReference type="AlphaFoldDB" id="A0AAW2ZN76"/>